<keyword evidence="4" id="KW-1185">Reference proteome</keyword>
<reference evidence="3" key="1">
    <citation type="submission" date="2011-05" db="EMBL/GenBank/DDBJ databases">
        <title>Complete sequence of Desulfotomaculum carboxydivorans CO-1-SRB.</title>
        <authorList>
            <consortium name="US DOE Joint Genome Institute"/>
            <person name="Lucas S."/>
            <person name="Han J."/>
            <person name="Lapidus A."/>
            <person name="Cheng J.-F."/>
            <person name="Goodwin L."/>
            <person name="Pitluck S."/>
            <person name="Peters L."/>
            <person name="Mikhailova N."/>
            <person name="Lu M."/>
            <person name="Han C."/>
            <person name="Tapia R."/>
            <person name="Land M."/>
            <person name="Hauser L."/>
            <person name="Kyrpides N."/>
            <person name="Ivanova N."/>
            <person name="Pagani I."/>
            <person name="Stams A."/>
            <person name="Plugge C."/>
            <person name="Muyzer G."/>
            <person name="Kuever J."/>
            <person name="Parshina S."/>
            <person name="Ivanova A."/>
            <person name="Nazina T."/>
            <person name="Woyke T."/>
        </authorList>
    </citation>
    <scope>NUCLEOTIDE SEQUENCE [LARGE SCALE GENOMIC DNA]</scope>
    <source>
        <strain evidence="3">CO-1-SRB</strain>
    </source>
</reference>
<dbReference type="Pfam" id="PF26018">
    <property type="entry name" value="BSH_RND_rel"/>
    <property type="match status" value="1"/>
</dbReference>
<proteinExistence type="predicted"/>
<keyword evidence="1" id="KW-0472">Membrane</keyword>
<dbReference type="HOGENOM" id="CLU_073023_0_0_9"/>
<dbReference type="EMBL" id="CP002736">
    <property type="protein sequence ID" value="AEF95129.1"/>
    <property type="molecule type" value="Genomic_DNA"/>
</dbReference>
<protein>
    <recommendedName>
        <fullName evidence="2">RND related barrel-sandwich hybrid domain-containing protein</fullName>
    </recommendedName>
</protein>
<gene>
    <name evidence="3" type="ordered locus">Desca_2294</name>
</gene>
<accession>F6B398</accession>
<keyword evidence="1" id="KW-1133">Transmembrane helix</keyword>
<organism evidence="3 4">
    <name type="scientific">Desulfotomaculum nigrificans (strain DSM 14880 / VKM B-2319 / CO-1-SRB)</name>
    <name type="common">Desulfotomaculum carboxydivorans</name>
    <dbReference type="NCBI Taxonomy" id="868595"/>
    <lineage>
        <taxon>Bacteria</taxon>
        <taxon>Bacillati</taxon>
        <taxon>Bacillota</taxon>
        <taxon>Clostridia</taxon>
        <taxon>Eubacteriales</taxon>
        <taxon>Desulfotomaculaceae</taxon>
        <taxon>Desulfotomaculum</taxon>
    </lineage>
</organism>
<evidence type="ECO:0000259" key="2">
    <source>
        <dbReference type="Pfam" id="PF26018"/>
    </source>
</evidence>
<evidence type="ECO:0000313" key="4">
    <source>
        <dbReference type="Proteomes" id="UP000009226"/>
    </source>
</evidence>
<evidence type="ECO:0000313" key="3">
    <source>
        <dbReference type="EMBL" id="AEF95129.1"/>
    </source>
</evidence>
<dbReference type="AlphaFoldDB" id="F6B398"/>
<feature type="transmembrane region" description="Helical" evidence="1">
    <location>
        <begin position="28"/>
        <end position="46"/>
    </location>
</feature>
<sequence>MRLVTEILHMEQRTSPGKRKLRIRKGRLIFAAIMIVLMCASLWSISDILRSFIFSQIAEVDVLREGVAKQTQTVKGLLIKKEYLVVTPYKGTVKYSVADGHRVKGGTTIATVTVPNMENSAGTTNYAIKAPVSGVLSRHIDGWETVLVPDTLDVVKLPTLDKIESNDQPVTTGVVDKGQPVAKIIDNLTTLYVYATLNPAEIKKMQSQRLSFINVEWQNQPLEAKVQKVLSGSQPAIILAIENYPDELLDQRWVDFKLTTDTKEGLLIPETSLVRQKGQTGIFQVWKGIVRWVPVQVTGSLNGQVVITGRDIQPGIRYVVNPTLAREGDRL</sequence>
<feature type="domain" description="RND related barrel-sandwich hybrid" evidence="2">
    <location>
        <begin position="82"/>
        <end position="186"/>
    </location>
</feature>
<name>F6B398_DESCC</name>
<dbReference type="RefSeq" id="WP_003541809.1">
    <property type="nucleotide sequence ID" value="NC_015565.1"/>
</dbReference>
<dbReference type="Proteomes" id="UP000009226">
    <property type="component" value="Chromosome"/>
</dbReference>
<keyword evidence="1" id="KW-0812">Transmembrane</keyword>
<dbReference type="KEGG" id="dca:Desca_2294"/>
<dbReference type="STRING" id="868595.Desca_2294"/>
<evidence type="ECO:0000256" key="1">
    <source>
        <dbReference type="SAM" id="Phobius"/>
    </source>
</evidence>
<dbReference type="Gene3D" id="2.40.420.20">
    <property type="match status" value="1"/>
</dbReference>
<dbReference type="InterPro" id="IPR058709">
    <property type="entry name" value="BSH_RND-rel"/>
</dbReference>
<dbReference type="eggNOG" id="COG0845">
    <property type="taxonomic scope" value="Bacteria"/>
</dbReference>